<evidence type="ECO:0000256" key="1">
    <source>
        <dbReference type="ARBA" id="ARBA00004370"/>
    </source>
</evidence>
<evidence type="ECO:0008006" key="8">
    <source>
        <dbReference type="Google" id="ProtNLM"/>
    </source>
</evidence>
<keyword evidence="3" id="KW-1133">Transmembrane helix</keyword>
<evidence type="ECO:0000313" key="7">
    <source>
        <dbReference type="Proteomes" id="UP000584824"/>
    </source>
</evidence>
<dbReference type="GO" id="GO:0016020">
    <property type="term" value="C:membrane"/>
    <property type="evidence" value="ECO:0007669"/>
    <property type="project" value="UniProtKB-SubCell"/>
</dbReference>
<dbReference type="Pfam" id="PF09731">
    <property type="entry name" value="Mitofilin"/>
    <property type="match status" value="1"/>
</dbReference>
<reference evidence="6 7" key="1">
    <citation type="submission" date="2020-08" db="EMBL/GenBank/DDBJ databases">
        <title>Genomic Encyclopedia of Type Strains, Phase IV (KMG-IV): sequencing the most valuable type-strain genomes for metagenomic binning, comparative biology and taxonomic classification.</title>
        <authorList>
            <person name="Goeker M."/>
        </authorList>
    </citation>
    <scope>NUCLEOTIDE SEQUENCE [LARGE SCALE GENOMIC DNA]</scope>
    <source>
        <strain evidence="6 7">DSM 26385</strain>
    </source>
</reference>
<dbReference type="InterPro" id="IPR019133">
    <property type="entry name" value="MIC60"/>
</dbReference>
<dbReference type="AlphaFoldDB" id="A0A7W6P2K7"/>
<proteinExistence type="predicted"/>
<evidence type="ECO:0000256" key="5">
    <source>
        <dbReference type="SAM" id="MobiDB-lite"/>
    </source>
</evidence>
<accession>A0A7W6P2K7</accession>
<keyword evidence="4" id="KW-0472">Membrane</keyword>
<dbReference type="Gene3D" id="1.20.5.340">
    <property type="match status" value="1"/>
</dbReference>
<evidence type="ECO:0000256" key="3">
    <source>
        <dbReference type="ARBA" id="ARBA00022989"/>
    </source>
</evidence>
<organism evidence="6 7">
    <name type="scientific">Allorhizobium borbori</name>
    <dbReference type="NCBI Taxonomy" id="485907"/>
    <lineage>
        <taxon>Bacteria</taxon>
        <taxon>Pseudomonadati</taxon>
        <taxon>Pseudomonadota</taxon>
        <taxon>Alphaproteobacteria</taxon>
        <taxon>Hyphomicrobiales</taxon>
        <taxon>Rhizobiaceae</taxon>
        <taxon>Rhizobium/Agrobacterium group</taxon>
        <taxon>Allorhizobium</taxon>
    </lineage>
</organism>
<keyword evidence="2" id="KW-0812">Transmembrane</keyword>
<evidence type="ECO:0000256" key="4">
    <source>
        <dbReference type="ARBA" id="ARBA00023136"/>
    </source>
</evidence>
<gene>
    <name evidence="6" type="ORF">GGQ66_002497</name>
</gene>
<name>A0A7W6P2K7_9HYPH</name>
<protein>
    <recommendedName>
        <fullName evidence="8">Inner membrane protein</fullName>
    </recommendedName>
</protein>
<dbReference type="RefSeq" id="WP_183792925.1">
    <property type="nucleotide sequence ID" value="NZ_JACIDU010000009.1"/>
</dbReference>
<feature type="region of interest" description="Disordered" evidence="5">
    <location>
        <begin position="1"/>
        <end position="83"/>
    </location>
</feature>
<evidence type="ECO:0000256" key="2">
    <source>
        <dbReference type="ARBA" id="ARBA00022692"/>
    </source>
</evidence>
<sequence length="438" mass="44026">MGSEKPPRRAKAKQEPAIIDMEATDAANEAIPATSPGDAISEALTELPDAVPVETPVSATGPDHAQELPNADEPKAADEEKPEDIGTAEALAAEPVPETETEIPVAAPTVIERKSGTSVTGAIAAGIFGGLVALAGAGSMQYAGYLPSLGAAPTAPAQPSAGTAALEAELATLKSSIAALAARPAGATADTSALEARLTALEAAGPGAPAAAPVDLAPVEARIAALEGQLTQLEGSVAGADEKQQSIQTNLIDRLQKVETDVNDTTHRNAVARAIAASGLKAAIDRGGSFVSELETFAGVAADEPAVAGLTPYAQTGVPTRAALIASFPDAANAVLAVVNKPDPNEGVVDRLWSSALSLVKVRPVGHVEGDTPEAFIARAEEALKGGDLDAALAEWNRLPEEGRAAAPDFGKALAARIEVEKLVGATLKNAVLGAAGN</sequence>
<comment type="subcellular location">
    <subcellularLocation>
        <location evidence="1">Membrane</location>
    </subcellularLocation>
</comment>
<dbReference type="EMBL" id="JACIDU010000009">
    <property type="protein sequence ID" value="MBB4103929.1"/>
    <property type="molecule type" value="Genomic_DNA"/>
</dbReference>
<evidence type="ECO:0000313" key="6">
    <source>
        <dbReference type="EMBL" id="MBB4103929.1"/>
    </source>
</evidence>
<dbReference type="Proteomes" id="UP000584824">
    <property type="component" value="Unassembled WGS sequence"/>
</dbReference>
<keyword evidence="7" id="KW-1185">Reference proteome</keyword>
<comment type="caution">
    <text evidence="6">The sequence shown here is derived from an EMBL/GenBank/DDBJ whole genome shotgun (WGS) entry which is preliminary data.</text>
</comment>